<protein>
    <submittedName>
        <fullName evidence="6">1-acyl-sn-glycerol-3-phosphate acyltransferase</fullName>
    </submittedName>
</protein>
<organism evidence="6 7">
    <name type="scientific">Echinicola arenosa</name>
    <dbReference type="NCBI Taxonomy" id="2774144"/>
    <lineage>
        <taxon>Bacteria</taxon>
        <taxon>Pseudomonadati</taxon>
        <taxon>Bacteroidota</taxon>
        <taxon>Cytophagia</taxon>
        <taxon>Cytophagales</taxon>
        <taxon>Cyclobacteriaceae</taxon>
        <taxon>Echinicola</taxon>
    </lineage>
</organism>
<keyword evidence="4" id="KW-1133">Transmembrane helix</keyword>
<evidence type="ECO:0000256" key="1">
    <source>
        <dbReference type="ARBA" id="ARBA00005189"/>
    </source>
</evidence>
<comment type="caution">
    <text evidence="6">The sequence shown here is derived from an EMBL/GenBank/DDBJ whole genome shotgun (WGS) entry which is preliminary data.</text>
</comment>
<feature type="domain" description="Phospholipid/glycerol acyltransferase" evidence="5">
    <location>
        <begin position="73"/>
        <end position="187"/>
    </location>
</feature>
<keyword evidence="2" id="KW-0808">Transferase</keyword>
<dbReference type="PANTHER" id="PTHR10434">
    <property type="entry name" value="1-ACYL-SN-GLYCEROL-3-PHOSPHATE ACYLTRANSFERASE"/>
    <property type="match status" value="1"/>
</dbReference>
<accession>A0ABR9AHF0</accession>
<comment type="pathway">
    <text evidence="1">Lipid metabolism.</text>
</comment>
<feature type="transmembrane region" description="Helical" evidence="4">
    <location>
        <begin position="7"/>
        <end position="31"/>
    </location>
</feature>
<dbReference type="Pfam" id="PF01553">
    <property type="entry name" value="Acyltransferase"/>
    <property type="match status" value="1"/>
</dbReference>
<evidence type="ECO:0000313" key="7">
    <source>
        <dbReference type="Proteomes" id="UP000647133"/>
    </source>
</evidence>
<dbReference type="PANTHER" id="PTHR10434:SF11">
    <property type="entry name" value="1-ACYL-SN-GLYCEROL-3-PHOSPHATE ACYLTRANSFERASE"/>
    <property type="match status" value="1"/>
</dbReference>
<evidence type="ECO:0000256" key="4">
    <source>
        <dbReference type="SAM" id="Phobius"/>
    </source>
</evidence>
<dbReference type="GO" id="GO:0016746">
    <property type="term" value="F:acyltransferase activity"/>
    <property type="evidence" value="ECO:0007669"/>
    <property type="project" value="UniProtKB-KW"/>
</dbReference>
<dbReference type="EMBL" id="JACYTQ010000001">
    <property type="protein sequence ID" value="MBD8487716.1"/>
    <property type="molecule type" value="Genomic_DNA"/>
</dbReference>
<keyword evidence="7" id="KW-1185">Reference proteome</keyword>
<proteinExistence type="predicted"/>
<keyword evidence="4" id="KW-0472">Membrane</keyword>
<keyword evidence="3 6" id="KW-0012">Acyltransferase</keyword>
<dbReference type="CDD" id="cd07989">
    <property type="entry name" value="LPLAT_AGPAT-like"/>
    <property type="match status" value="1"/>
</dbReference>
<reference evidence="6 7" key="1">
    <citation type="submission" date="2020-09" db="EMBL/GenBank/DDBJ databases">
        <title>Echinicola sp. CAU 1574 isolated from sand of Sido Beach.</title>
        <authorList>
            <person name="Kim W."/>
        </authorList>
    </citation>
    <scope>NUCLEOTIDE SEQUENCE [LARGE SCALE GENOMIC DNA]</scope>
    <source>
        <strain evidence="6 7">CAU 1574</strain>
    </source>
</reference>
<dbReference type="SUPFAM" id="SSF69593">
    <property type="entry name" value="Glycerol-3-phosphate (1)-acyltransferase"/>
    <property type="match status" value="1"/>
</dbReference>
<evidence type="ECO:0000313" key="6">
    <source>
        <dbReference type="EMBL" id="MBD8487716.1"/>
    </source>
</evidence>
<sequence>MKVLRRIYSIYGTIIFILSFLILLPFFIITIEIPGLKKYGRRLNGIWSKVFFTGLFIRVKVENKKYLKEHPQYIIVANHFSYLDIPVIGLMSKDAVFIGKSSLGKVPVFGYMFKKLHIAVDRSSFRSRGETLKKTKEVIDEGSSVILFPEGGIRSTNPPKMAQFKDGAFNLAFEKQIPVIPVTLSYNHLILPDDNKFLLNYKPVKVVIHPPIVPNGPEKEAVAEMKSKCHKTIQQQLWKDNQQAIKS</sequence>
<evidence type="ECO:0000259" key="5">
    <source>
        <dbReference type="SMART" id="SM00563"/>
    </source>
</evidence>
<dbReference type="Proteomes" id="UP000647133">
    <property type="component" value="Unassembled WGS sequence"/>
</dbReference>
<evidence type="ECO:0000256" key="3">
    <source>
        <dbReference type="ARBA" id="ARBA00023315"/>
    </source>
</evidence>
<dbReference type="InterPro" id="IPR002123">
    <property type="entry name" value="Plipid/glycerol_acylTrfase"/>
</dbReference>
<keyword evidence="4" id="KW-0812">Transmembrane</keyword>
<dbReference type="SMART" id="SM00563">
    <property type="entry name" value="PlsC"/>
    <property type="match status" value="1"/>
</dbReference>
<gene>
    <name evidence="6" type="ORF">IFO69_03035</name>
</gene>
<evidence type="ECO:0000256" key="2">
    <source>
        <dbReference type="ARBA" id="ARBA00022679"/>
    </source>
</evidence>
<dbReference type="RefSeq" id="WP_192008119.1">
    <property type="nucleotide sequence ID" value="NZ_JACYTQ010000001.1"/>
</dbReference>
<name>A0ABR9AHF0_9BACT</name>